<dbReference type="Pfam" id="PF00561">
    <property type="entry name" value="Abhydrolase_1"/>
    <property type="match status" value="1"/>
</dbReference>
<dbReference type="RefSeq" id="WP_338007553.1">
    <property type="nucleotide sequence ID" value="NZ_JAOPKB010000003.1"/>
</dbReference>
<feature type="domain" description="AB hydrolase-1" evidence="2">
    <location>
        <begin position="20"/>
        <end position="257"/>
    </location>
</feature>
<keyword evidence="4" id="KW-1185">Reference proteome</keyword>
<dbReference type="InterPro" id="IPR000073">
    <property type="entry name" value="AB_hydrolase_1"/>
</dbReference>
<reference evidence="3 4" key="1">
    <citation type="submission" date="2022-09" db="EMBL/GenBank/DDBJ databases">
        <title>Enrichment on poylsaccharides allowed isolation of novel metabolic and taxonomic groups of Haloarchaea.</title>
        <authorList>
            <person name="Sorokin D.Y."/>
            <person name="Elcheninov A.G."/>
            <person name="Khizhniak T.V."/>
            <person name="Kolganova T.V."/>
            <person name="Kublanov I.V."/>
        </authorList>
    </citation>
    <scope>NUCLEOTIDE SEQUENCE [LARGE SCALE GENOMIC DNA]</scope>
    <source>
        <strain evidence="3 4">AArc-m2/3/4</strain>
    </source>
</reference>
<dbReference type="GO" id="GO:0016787">
    <property type="term" value="F:hydrolase activity"/>
    <property type="evidence" value="ECO:0007669"/>
    <property type="project" value="UniProtKB-KW"/>
</dbReference>
<dbReference type="Proteomes" id="UP001320972">
    <property type="component" value="Unassembled WGS sequence"/>
</dbReference>
<accession>A0ABT2QCW5</accession>
<dbReference type="InterPro" id="IPR029058">
    <property type="entry name" value="AB_hydrolase_fold"/>
</dbReference>
<evidence type="ECO:0000313" key="4">
    <source>
        <dbReference type="Proteomes" id="UP001320972"/>
    </source>
</evidence>
<evidence type="ECO:0000259" key="2">
    <source>
        <dbReference type="Pfam" id="PF00561"/>
    </source>
</evidence>
<evidence type="ECO:0000313" key="3">
    <source>
        <dbReference type="EMBL" id="MCU4972773.1"/>
    </source>
</evidence>
<dbReference type="PANTHER" id="PTHR43798:SF31">
    <property type="entry name" value="AB HYDROLASE SUPERFAMILY PROTEIN YCLE"/>
    <property type="match status" value="1"/>
</dbReference>
<dbReference type="PRINTS" id="PR00111">
    <property type="entry name" value="ABHYDROLASE"/>
</dbReference>
<dbReference type="Gene3D" id="3.40.50.1820">
    <property type="entry name" value="alpha/beta hydrolase"/>
    <property type="match status" value="1"/>
</dbReference>
<comment type="caution">
    <text evidence="3">The sequence shown here is derived from an EMBL/GenBank/DDBJ whole genome shotgun (WGS) entry which is preliminary data.</text>
</comment>
<sequence>MPTVQTGDIETYYVRCGDGPPIVFVHGMIMSTTMWEPQMNALSDAFTTVAYDVRGHGHTGGSDTMPYSVDLFAADLDALLDALDISRAVVCGLSMGGAIAQAFAAAHPEKVAGLVLADTFPVGPLPVTGRLAMANIRFLARLDRFVGYKTLNRWQLRIAHRLLPGVSGDRETVQQLVDDAPTIPHAEFVKIADATARFPKADIDLSRVTAPTLVLHGEHLPTANEKTTERLIGQLSNTDPTVLVVPASGHASNLDNPEFFTTALREFIAERVYKDTAESIGDPEDGENSA</sequence>
<dbReference type="PANTHER" id="PTHR43798">
    <property type="entry name" value="MONOACYLGLYCEROL LIPASE"/>
    <property type="match status" value="1"/>
</dbReference>
<gene>
    <name evidence="3" type="ORF">OB955_08475</name>
</gene>
<name>A0ABT2QCW5_9EURY</name>
<keyword evidence="1 3" id="KW-0378">Hydrolase</keyword>
<organism evidence="3 4">
    <name type="scientific">Natronoglomus mannanivorans</name>
    <dbReference type="NCBI Taxonomy" id="2979990"/>
    <lineage>
        <taxon>Archaea</taxon>
        <taxon>Methanobacteriati</taxon>
        <taxon>Methanobacteriota</taxon>
        <taxon>Stenosarchaea group</taxon>
        <taxon>Halobacteria</taxon>
        <taxon>Halobacteriales</taxon>
        <taxon>Natrialbaceae</taxon>
        <taxon>Natronoglomus</taxon>
    </lineage>
</organism>
<dbReference type="SUPFAM" id="SSF53474">
    <property type="entry name" value="alpha/beta-Hydrolases"/>
    <property type="match status" value="1"/>
</dbReference>
<proteinExistence type="predicted"/>
<dbReference type="EMBL" id="JAOPKB010000003">
    <property type="protein sequence ID" value="MCU4972773.1"/>
    <property type="molecule type" value="Genomic_DNA"/>
</dbReference>
<evidence type="ECO:0000256" key="1">
    <source>
        <dbReference type="ARBA" id="ARBA00022801"/>
    </source>
</evidence>
<dbReference type="InterPro" id="IPR050266">
    <property type="entry name" value="AB_hydrolase_sf"/>
</dbReference>
<protein>
    <submittedName>
        <fullName evidence="3">Alpha/beta hydrolase</fullName>
    </submittedName>
</protein>